<evidence type="ECO:0000256" key="2">
    <source>
        <dbReference type="ARBA" id="ARBA00009810"/>
    </source>
</evidence>
<comment type="caution">
    <text evidence="10">The sequence shown here is derived from an EMBL/GenBank/DDBJ whole genome shotgun (WGS) entry which is preliminary data.</text>
</comment>
<feature type="domain" description="TonB-dependent receptor-like beta-barrel" evidence="8">
    <location>
        <begin position="459"/>
        <end position="870"/>
    </location>
</feature>
<name>A0A3N7HP09_9BURK</name>
<keyword evidence="10" id="KW-0675">Receptor</keyword>
<evidence type="ECO:0000256" key="6">
    <source>
        <dbReference type="SAM" id="MobiDB-lite"/>
    </source>
</evidence>
<reference evidence="10 11" key="2">
    <citation type="submission" date="2018-12" db="EMBL/GenBank/DDBJ databases">
        <title>Rhizobacter gummiphilus sp. nov., a rubber-degrading bacterium isolated from the soil of a botanical garden in Japan.</title>
        <authorList>
            <person name="Shunsuke S.S."/>
        </authorList>
    </citation>
    <scope>NUCLEOTIDE SEQUENCE [LARGE SCALE GENOMIC DNA]</scope>
    <source>
        <strain evidence="10 11">S-16</strain>
    </source>
</reference>
<evidence type="ECO:0000256" key="4">
    <source>
        <dbReference type="ARBA" id="ARBA00023237"/>
    </source>
</evidence>
<dbReference type="InterPro" id="IPR036942">
    <property type="entry name" value="Beta-barrel_TonB_sf"/>
</dbReference>
<dbReference type="PANTHER" id="PTHR40980">
    <property type="entry name" value="PLUG DOMAIN-CONTAINING PROTEIN"/>
    <property type="match status" value="1"/>
</dbReference>
<evidence type="ECO:0000256" key="1">
    <source>
        <dbReference type="ARBA" id="ARBA00004442"/>
    </source>
</evidence>
<evidence type="ECO:0000259" key="8">
    <source>
        <dbReference type="Pfam" id="PF00593"/>
    </source>
</evidence>
<keyword evidence="7" id="KW-0732">Signal</keyword>
<dbReference type="InterPro" id="IPR000531">
    <property type="entry name" value="Beta-barrel_TonB"/>
</dbReference>
<protein>
    <submittedName>
        <fullName evidence="10">TonB-dependent receptor</fullName>
    </submittedName>
</protein>
<dbReference type="NCBIfam" id="TIGR01782">
    <property type="entry name" value="TonB-Xanth-Caul"/>
    <property type="match status" value="1"/>
</dbReference>
<keyword evidence="11" id="KW-1185">Reference proteome</keyword>
<comment type="similarity">
    <text evidence="2 5">Belongs to the TonB-dependent receptor family.</text>
</comment>
<evidence type="ECO:0000256" key="7">
    <source>
        <dbReference type="SAM" id="SignalP"/>
    </source>
</evidence>
<dbReference type="CDD" id="cd01347">
    <property type="entry name" value="ligand_gated_channel"/>
    <property type="match status" value="1"/>
</dbReference>
<comment type="subcellular location">
    <subcellularLocation>
        <location evidence="1 5">Cell outer membrane</location>
    </subcellularLocation>
</comment>
<dbReference type="PANTHER" id="PTHR40980:SF3">
    <property type="entry name" value="TONB-DEPENDENT RECEPTOR-LIKE BETA-BARREL DOMAIN-CONTAINING PROTEIN"/>
    <property type="match status" value="1"/>
</dbReference>
<dbReference type="OrthoDB" id="8727862at2"/>
<accession>A0A3N7HP09</accession>
<reference evidence="10 11" key="1">
    <citation type="submission" date="2018-08" db="EMBL/GenBank/DDBJ databases">
        <authorList>
            <person name="Khan S.A."/>
            <person name="Jeon C.O."/>
            <person name="Chun B.H."/>
            <person name="Jeong S.E."/>
        </authorList>
    </citation>
    <scope>NUCLEOTIDE SEQUENCE [LARGE SCALE GENOMIC DNA]</scope>
    <source>
        <strain evidence="10 11">S-16</strain>
    </source>
</reference>
<dbReference type="RefSeq" id="WP_124541590.1">
    <property type="nucleotide sequence ID" value="NZ_QUSW01000004.1"/>
</dbReference>
<evidence type="ECO:0000259" key="9">
    <source>
        <dbReference type="Pfam" id="PF07715"/>
    </source>
</evidence>
<keyword evidence="5" id="KW-0798">TonB box</keyword>
<dbReference type="GO" id="GO:0009279">
    <property type="term" value="C:cell outer membrane"/>
    <property type="evidence" value="ECO:0007669"/>
    <property type="project" value="UniProtKB-SubCell"/>
</dbReference>
<feature type="region of interest" description="Disordered" evidence="6">
    <location>
        <begin position="36"/>
        <end position="55"/>
    </location>
</feature>
<sequence>MRHLTPILTPVASAVAVLILSTCTLASAQQADAKPADAAKPEAKAADSKSPAPPQTLAPVIITGIRGSVQQSITQKRNADSVVEVITAEDVGKMPDKNVADSLQRVPGVNVATSGGAEGGFGENDRVSLRGTPSALTLTTLNGHSVSSGDWFSDNIVGGGRSVSYSLLPSELIGRVTVHKSAQADVLDGGATGVVDIETRKPLDFKERLTSAIRLDGVHSSLSGKTDPQVSGMVNWKNDEGTLGVLVHAFHEKRHLRRDGQEFLWWGATDNAAVLAANPGLKDKAFSFLTGSVFFEQERTREGGLLGVQFKPSSDLTLGVDMFASRLNAPNINHNYMQNTSSALNNGISPTSYTVTGNTVTSATFANSCPIASCAGVSSSVQDIFARPVAYSDSKFINFDVAYKANDKLSFTGKLGTTRGTGHTESVGFEVWSPWVGGSYTLHGLGSTADVSVPGSGTYSNGGVNTGVGTFGSAVTAIDKETYAQIDATYRTDLANLPTVKVGLRHADHERSLEFIPIVLSAAGALPSSVPIGSLTTFPSNFGSTLDGGLLKNAWTLPLSAVSDWAKTYTTFTGHGLQNEFHIKEPTTSAYLMGNLDSDTVQGNFGVRLVRTTEKVGINQLVSAGVYAPITVTSQTTDVLPSANFKVDLSKELVGRVAMSRTMARPELGQMAGLDLRDIQGTGTVGNNTLKPIRSNNADVGLEWYFAPRSMVSGGVYAMNFESYVTFGAGSGTYFNASKGVYQVYTVSQPVNTTARVYGVELAYVQALPGGFGINANYTYADGKETGKAPASACATTNNCDMIGTSKNSYNLGGYFENDKFSARVAYNYRSTFLNGTDRNSAIYQNGVGTLSAALSYNVNKDLTLSLEGKDLNDPLLKSYASTPDQPRAFYRNGRQIYFGLRAKI</sequence>
<dbReference type="SUPFAM" id="SSF56935">
    <property type="entry name" value="Porins"/>
    <property type="match status" value="1"/>
</dbReference>
<evidence type="ECO:0000313" key="11">
    <source>
        <dbReference type="Proteomes" id="UP000267464"/>
    </source>
</evidence>
<dbReference type="Gene3D" id="2.170.130.10">
    <property type="entry name" value="TonB-dependent receptor, plug domain"/>
    <property type="match status" value="1"/>
</dbReference>
<feature type="signal peptide" evidence="7">
    <location>
        <begin position="1"/>
        <end position="28"/>
    </location>
</feature>
<feature type="compositionally biased region" description="Basic and acidic residues" evidence="6">
    <location>
        <begin position="36"/>
        <end position="47"/>
    </location>
</feature>
<organism evidence="10 11">
    <name type="scientific">Piscinibacter terrae</name>
    <dbReference type="NCBI Taxonomy" id="2496871"/>
    <lineage>
        <taxon>Bacteria</taxon>
        <taxon>Pseudomonadati</taxon>
        <taxon>Pseudomonadota</taxon>
        <taxon>Betaproteobacteria</taxon>
        <taxon>Burkholderiales</taxon>
        <taxon>Sphaerotilaceae</taxon>
        <taxon>Piscinibacter</taxon>
    </lineage>
</organism>
<gene>
    <name evidence="10" type="ORF">DZC73_17250</name>
</gene>
<dbReference type="Proteomes" id="UP000267464">
    <property type="component" value="Unassembled WGS sequence"/>
</dbReference>
<evidence type="ECO:0000313" key="10">
    <source>
        <dbReference type="EMBL" id="RQP23860.1"/>
    </source>
</evidence>
<feature type="domain" description="TonB-dependent receptor plug" evidence="9">
    <location>
        <begin position="76"/>
        <end position="194"/>
    </location>
</feature>
<dbReference type="InterPro" id="IPR012910">
    <property type="entry name" value="Plug_dom"/>
</dbReference>
<proteinExistence type="inferred from homology"/>
<keyword evidence="4" id="KW-0998">Cell outer membrane</keyword>
<evidence type="ECO:0000256" key="3">
    <source>
        <dbReference type="ARBA" id="ARBA00023136"/>
    </source>
</evidence>
<dbReference type="Pfam" id="PF00593">
    <property type="entry name" value="TonB_dep_Rec_b-barrel"/>
    <property type="match status" value="1"/>
</dbReference>
<dbReference type="InterPro" id="IPR010104">
    <property type="entry name" value="TonB_rcpt_bac"/>
</dbReference>
<dbReference type="InterPro" id="IPR037066">
    <property type="entry name" value="Plug_dom_sf"/>
</dbReference>
<dbReference type="Pfam" id="PF07715">
    <property type="entry name" value="Plug"/>
    <property type="match status" value="1"/>
</dbReference>
<dbReference type="Gene3D" id="2.40.170.20">
    <property type="entry name" value="TonB-dependent receptor, beta-barrel domain"/>
    <property type="match status" value="1"/>
</dbReference>
<feature type="chain" id="PRO_5018279731" evidence="7">
    <location>
        <begin position="29"/>
        <end position="905"/>
    </location>
</feature>
<evidence type="ECO:0000256" key="5">
    <source>
        <dbReference type="RuleBase" id="RU003357"/>
    </source>
</evidence>
<dbReference type="EMBL" id="QUSW01000004">
    <property type="protein sequence ID" value="RQP23860.1"/>
    <property type="molecule type" value="Genomic_DNA"/>
</dbReference>
<keyword evidence="3 5" id="KW-0472">Membrane</keyword>
<dbReference type="AlphaFoldDB" id="A0A3N7HP09"/>